<feature type="region of interest" description="Disordered" evidence="1">
    <location>
        <begin position="1"/>
        <end position="32"/>
    </location>
</feature>
<dbReference type="Proteomes" id="UP000327085">
    <property type="component" value="Chromosome 7"/>
</dbReference>
<reference evidence="4" key="2">
    <citation type="journal article" date="2020" name="Plant J.">
        <title>Transposons played a major role in the diversification between the closely related almond and peach genomes: results from the almond genome sequence.</title>
        <authorList>
            <person name="Alioto T."/>
            <person name="Alexiou K.G."/>
            <person name="Bardil A."/>
            <person name="Barteri F."/>
            <person name="Castanera R."/>
            <person name="Cruz F."/>
            <person name="Dhingra A."/>
            <person name="Duval H."/>
            <person name="Fernandez I Marti A."/>
            <person name="Frias L."/>
            <person name="Galan B."/>
            <person name="Garcia J.L."/>
            <person name="Howad W."/>
            <person name="Gomez-Garrido J."/>
            <person name="Gut M."/>
            <person name="Julca I."/>
            <person name="Morata J."/>
            <person name="Puigdomenech P."/>
            <person name="Ribeca P."/>
            <person name="Rubio Cabetas M.J."/>
            <person name="Vlasova A."/>
            <person name="Wirthensohn M."/>
            <person name="Garcia-Mas J."/>
            <person name="Gabaldon T."/>
            <person name="Casacuberta J.M."/>
            <person name="Arus P."/>
        </authorList>
    </citation>
    <scope>NUCLEOTIDE SEQUENCE [LARGE SCALE GENOMIC DNA]</scope>
    <source>
        <strain evidence="4">cv. Texas</strain>
    </source>
</reference>
<organism evidence="3 4">
    <name type="scientific">Prunus dulcis</name>
    <name type="common">Almond</name>
    <name type="synonym">Amygdalus dulcis</name>
    <dbReference type="NCBI Taxonomy" id="3755"/>
    <lineage>
        <taxon>Eukaryota</taxon>
        <taxon>Viridiplantae</taxon>
        <taxon>Streptophyta</taxon>
        <taxon>Embryophyta</taxon>
        <taxon>Tracheophyta</taxon>
        <taxon>Spermatophyta</taxon>
        <taxon>Magnoliopsida</taxon>
        <taxon>eudicotyledons</taxon>
        <taxon>Gunneridae</taxon>
        <taxon>Pentapetalae</taxon>
        <taxon>rosids</taxon>
        <taxon>fabids</taxon>
        <taxon>Rosales</taxon>
        <taxon>Rosaceae</taxon>
        <taxon>Amygdaloideae</taxon>
        <taxon>Amygdaleae</taxon>
        <taxon>Prunus</taxon>
    </lineage>
</organism>
<name>A0A5E4GFW2_PRUDU</name>
<accession>A0A5E4GFW2</accession>
<evidence type="ECO:0000313" key="2">
    <source>
        <dbReference type="EMBL" id="KAI5310926.1"/>
    </source>
</evidence>
<gene>
    <name evidence="3" type="ORF">ALMOND_2B020136</name>
    <name evidence="2" type="ORF">L3X38_040731</name>
</gene>
<sequence length="99" mass="11180">MNGFAQQAFSMDNTTNMSQGQPSLQSGVEMDDKADERESWLYRATTTFLLMSHANKLGSEVISMHRRLRTSPDRMLSMVPGSRSMRTARGTYRPPEASF</sequence>
<keyword evidence="5" id="KW-1185">Reference proteome</keyword>
<dbReference type="EMBL" id="JAJFAZ020000103">
    <property type="protein sequence ID" value="KAI5310926.1"/>
    <property type="molecule type" value="Genomic_DNA"/>
</dbReference>
<proteinExistence type="predicted"/>
<reference evidence="3" key="1">
    <citation type="submission" date="2019-07" db="EMBL/GenBank/DDBJ databases">
        <authorList>
            <person name="Alioto T."/>
            <person name="Alioto T."/>
            <person name="Gomez Garrido J."/>
        </authorList>
    </citation>
    <scope>NUCLEOTIDE SEQUENCE</scope>
</reference>
<feature type="region of interest" description="Disordered" evidence="1">
    <location>
        <begin position="72"/>
        <end position="99"/>
    </location>
</feature>
<dbReference type="InParanoid" id="A0A5E4GFW2"/>
<protein>
    <submittedName>
        <fullName evidence="3">Uncharacterized protein</fullName>
    </submittedName>
</protein>
<dbReference type="Proteomes" id="UP001054821">
    <property type="component" value="Unassembled WGS sequence"/>
</dbReference>
<dbReference type="AlphaFoldDB" id="A0A5E4GFW2"/>
<dbReference type="Gramene" id="VVA38737">
    <property type="protein sequence ID" value="VVA38737"/>
    <property type="gene ID" value="Prudul26B020136"/>
</dbReference>
<evidence type="ECO:0000313" key="3">
    <source>
        <dbReference type="EMBL" id="VVA38737.1"/>
    </source>
</evidence>
<evidence type="ECO:0000256" key="1">
    <source>
        <dbReference type="SAM" id="MobiDB-lite"/>
    </source>
</evidence>
<reference evidence="2 5" key="3">
    <citation type="journal article" date="2022" name="G3 (Bethesda)">
        <title>Whole-genome sequence and methylome profiling of the almond [Prunus dulcis (Mill.) D.A. Webb] cultivar 'Nonpareil'.</title>
        <authorList>
            <person name="D'Amico-Willman K.M."/>
            <person name="Ouma W.Z."/>
            <person name="Meulia T."/>
            <person name="Sideli G.M."/>
            <person name="Gradziel T.M."/>
            <person name="Fresnedo-Ramirez J."/>
        </authorList>
    </citation>
    <scope>NUCLEOTIDE SEQUENCE [LARGE SCALE GENOMIC DNA]</scope>
    <source>
        <strain evidence="2">Clone GOH B32 T37-40</strain>
    </source>
</reference>
<dbReference type="EMBL" id="CABIKO010000682">
    <property type="protein sequence ID" value="VVA38737.1"/>
    <property type="molecule type" value="Genomic_DNA"/>
</dbReference>
<feature type="compositionally biased region" description="Polar residues" evidence="1">
    <location>
        <begin position="1"/>
        <end position="26"/>
    </location>
</feature>
<evidence type="ECO:0000313" key="5">
    <source>
        <dbReference type="Proteomes" id="UP001054821"/>
    </source>
</evidence>
<evidence type="ECO:0000313" key="4">
    <source>
        <dbReference type="Proteomes" id="UP000327085"/>
    </source>
</evidence>